<dbReference type="Proteomes" id="UP000652761">
    <property type="component" value="Unassembled WGS sequence"/>
</dbReference>
<organism evidence="3 4">
    <name type="scientific">Colocasia esculenta</name>
    <name type="common">Wild taro</name>
    <name type="synonym">Arum esculentum</name>
    <dbReference type="NCBI Taxonomy" id="4460"/>
    <lineage>
        <taxon>Eukaryota</taxon>
        <taxon>Viridiplantae</taxon>
        <taxon>Streptophyta</taxon>
        <taxon>Embryophyta</taxon>
        <taxon>Tracheophyta</taxon>
        <taxon>Spermatophyta</taxon>
        <taxon>Magnoliopsida</taxon>
        <taxon>Liliopsida</taxon>
        <taxon>Araceae</taxon>
        <taxon>Aroideae</taxon>
        <taxon>Colocasieae</taxon>
        <taxon>Colocasia</taxon>
    </lineage>
</organism>
<keyword evidence="1" id="KW-0732">Signal</keyword>
<dbReference type="OrthoDB" id="1612078at2759"/>
<feature type="chain" id="PRO_5032545554" description="Peptide N-acetyl-beta-D-glucosaminyl asparaginase amidase A N-terminal domain-containing protein" evidence="1">
    <location>
        <begin position="40"/>
        <end position="673"/>
    </location>
</feature>
<accession>A0A843TME2</accession>
<evidence type="ECO:0000259" key="2">
    <source>
        <dbReference type="Pfam" id="PF12222"/>
    </source>
</evidence>
<evidence type="ECO:0000256" key="1">
    <source>
        <dbReference type="SAM" id="SignalP"/>
    </source>
</evidence>
<feature type="domain" description="Peptide N-acetyl-beta-D-glucosaminyl asparaginase amidase A N-terminal" evidence="2">
    <location>
        <begin position="85"/>
        <end position="176"/>
    </location>
</feature>
<reference evidence="3" key="1">
    <citation type="submission" date="2017-07" db="EMBL/GenBank/DDBJ databases">
        <title>Taro Niue Genome Assembly and Annotation.</title>
        <authorList>
            <person name="Atibalentja N."/>
            <person name="Keating K."/>
            <person name="Fields C.J."/>
        </authorList>
    </citation>
    <scope>NUCLEOTIDE SEQUENCE</scope>
    <source>
        <strain evidence="3">Niue_2</strain>
        <tissue evidence="3">Leaf</tissue>
    </source>
</reference>
<dbReference type="InterPro" id="IPR056948">
    <property type="entry name" value="PNGaseA_N"/>
</dbReference>
<comment type="caution">
    <text evidence="3">The sequence shown here is derived from an EMBL/GenBank/DDBJ whole genome shotgun (WGS) entry which is preliminary data.</text>
</comment>
<name>A0A843TME2_COLES</name>
<dbReference type="Pfam" id="PF12222">
    <property type="entry name" value="PNGaseA"/>
    <property type="match status" value="2"/>
</dbReference>
<protein>
    <recommendedName>
        <fullName evidence="2">Peptide N-acetyl-beta-D-glucosaminyl asparaginase amidase A N-terminal domain-containing protein</fullName>
    </recommendedName>
</protein>
<dbReference type="InterPro" id="IPR021102">
    <property type="entry name" value="PNGase_A"/>
</dbReference>
<dbReference type="EMBL" id="NMUH01000120">
    <property type="protein sequence ID" value="MQL72131.1"/>
    <property type="molecule type" value="Genomic_DNA"/>
</dbReference>
<feature type="signal peptide" evidence="1">
    <location>
        <begin position="1"/>
        <end position="39"/>
    </location>
</feature>
<sequence>MGARCQASRLPRRLLPRPFFPLLLLSLLCLATRCHSSAAAPRTSHSRQNLPDRYILRRSAPSGSIRDGEPQEYFDPILPPVFAEESPLCSVQLLQHDFAHTYGSPPAYGNFTPPESCQWDRAVLEFSATCAGEQYDRIAAVWIDGVEVLRTSTAEPTEAGVFWSIRKDVTRYSSLLLPHGHHHRHACGDGGGRLCGDKSKLRHVWVMLENIVDDVFTGVYHVNIAIHFYEEGGSQDPPVRALGESEMGGGGRSRIQKPPPIDQFGAKLLRNSWGKRDDARQESHNNDERYDLLLSKTADLIIPVSNDKGSHEGFWFRIQKDGDVRVGGVKIPKNSYKAVLEIYVSFHGDDEFWYANPPNSYIQMNHLSTRRGNGAFREVYATIDGLYAGSIMPFPVVYTGGFNPLFWAPVVAIGAFDLPSYSLDVTPLLSVLLKGDSHRIGVGVSYGIPFWLVSANLHLWLDPHMGSVAAGILKHQVPPTSISTSNKSSNLDGLFKLEAQRDAHFSGWVRSSLGNLTYTLEQQFKYRSAILFKDNGNTKEVYSKAKHKTDMKIEEGPNYYILARLYHKSKYPIKTITATEPGRHETYIRTNLSHSMSEKYALTIGKAISLCMITDMQNADGWMQVKDHSVLSGSASTLQMYKHMDNGVCYGRKVSVQDGSILDDQSTTDCHSV</sequence>
<dbReference type="AlphaFoldDB" id="A0A843TME2"/>
<gene>
    <name evidence="3" type="ORF">Taro_004468</name>
</gene>
<keyword evidence="4" id="KW-1185">Reference proteome</keyword>
<evidence type="ECO:0000313" key="4">
    <source>
        <dbReference type="Proteomes" id="UP000652761"/>
    </source>
</evidence>
<dbReference type="PANTHER" id="PTHR31104">
    <property type="entry name" value="PEPTIDE-N4-(N-ACETYL-BETA-GLUCOSAMINYL)ASPARAGINE AMIDASE A PROTEIN"/>
    <property type="match status" value="1"/>
</dbReference>
<evidence type="ECO:0000313" key="3">
    <source>
        <dbReference type="EMBL" id="MQL72131.1"/>
    </source>
</evidence>
<proteinExistence type="predicted"/>
<feature type="domain" description="Peptide N-acetyl-beta-D-glucosaminyl asparaginase amidase A N-terminal" evidence="2">
    <location>
        <begin position="204"/>
        <end position="474"/>
    </location>
</feature>